<dbReference type="RefSeq" id="WP_343059339.1">
    <property type="nucleotide sequence ID" value="NZ_JACHHP010000004.1"/>
</dbReference>
<feature type="transmembrane region" description="Helical" evidence="1">
    <location>
        <begin position="301"/>
        <end position="322"/>
    </location>
</feature>
<feature type="transmembrane region" description="Helical" evidence="1">
    <location>
        <begin position="223"/>
        <end position="241"/>
    </location>
</feature>
<feature type="transmembrane region" description="Helical" evidence="1">
    <location>
        <begin position="279"/>
        <end position="295"/>
    </location>
</feature>
<evidence type="ECO:0000313" key="3">
    <source>
        <dbReference type="Proteomes" id="UP000521199"/>
    </source>
</evidence>
<protein>
    <submittedName>
        <fullName evidence="2">Putative membrane protein</fullName>
    </submittedName>
</protein>
<evidence type="ECO:0000313" key="2">
    <source>
        <dbReference type="EMBL" id="MBB5208766.1"/>
    </source>
</evidence>
<dbReference type="AlphaFoldDB" id="A0A7W8D6D9"/>
<keyword evidence="3" id="KW-1185">Reference proteome</keyword>
<gene>
    <name evidence="2" type="ORF">HNQ52_002316</name>
</gene>
<feature type="transmembrane region" description="Helical" evidence="1">
    <location>
        <begin position="334"/>
        <end position="355"/>
    </location>
</feature>
<reference evidence="2 3" key="1">
    <citation type="submission" date="2020-08" db="EMBL/GenBank/DDBJ databases">
        <title>Genomic Encyclopedia of Type Strains, Phase IV (KMG-IV): sequencing the most valuable type-strain genomes for metagenomic binning, comparative biology and taxonomic classification.</title>
        <authorList>
            <person name="Goeker M."/>
        </authorList>
    </citation>
    <scope>NUCLEOTIDE SEQUENCE [LARGE SCALE GENOMIC DNA]</scope>
    <source>
        <strain evidence="2 3">DSM 24163</strain>
    </source>
</reference>
<name>A0A7W8D6D9_9GAMM</name>
<accession>A0A7W8D6D9</accession>
<comment type="caution">
    <text evidence="2">The sequence shown here is derived from an EMBL/GenBank/DDBJ whole genome shotgun (WGS) entry which is preliminary data.</text>
</comment>
<dbReference type="EMBL" id="JACHHP010000004">
    <property type="protein sequence ID" value="MBB5208766.1"/>
    <property type="molecule type" value="Genomic_DNA"/>
</dbReference>
<sequence>MWPFLAVVLLAAGAFPALERRTGWRVFEFLPPIVLTYLVVMLLAVAGTWTATDAIREAQDAITTHALPALLFLLMVTCDLRAIVALGPRVLGVFACAMLSICAGLLLTFVLFRSALPADAAKIFAALNATWVGGTANLLAVKQAIGLPDSALASALLTDAVCYSLWVVALFATAPLAHAFDRWSGASRRVLAAGDTLERVEPVAMLCAPPPPADLPGVAPGQVLAWLGIALSVALGAQAVARALPGIAILSPTTITVLLATLAGLLVARTPLARMPGPAPIASSLLALIVAVMASKSDFSGLAAAPLFILCGLCALAIHAALLAGAAKLFKFDLALCGIASLAQIGGVASAPILAAAYRPALVPVAVLLALLGYILGTGVGLVMAPLLTSLAPAGGG</sequence>
<keyword evidence="1" id="KW-1133">Transmembrane helix</keyword>
<evidence type="ECO:0000256" key="1">
    <source>
        <dbReference type="SAM" id="Phobius"/>
    </source>
</evidence>
<proteinExistence type="predicted"/>
<organism evidence="2 3">
    <name type="scientific">Chiayiivirga flava</name>
    <dbReference type="NCBI Taxonomy" id="659595"/>
    <lineage>
        <taxon>Bacteria</taxon>
        <taxon>Pseudomonadati</taxon>
        <taxon>Pseudomonadota</taxon>
        <taxon>Gammaproteobacteria</taxon>
        <taxon>Lysobacterales</taxon>
        <taxon>Lysobacteraceae</taxon>
        <taxon>Chiayiivirga</taxon>
    </lineage>
</organism>
<dbReference type="PANTHER" id="PTHR34289">
    <property type="entry name" value="PROTEIN, PUTATIVE (DUF819)-RELATED"/>
    <property type="match status" value="1"/>
</dbReference>
<feature type="transmembrane region" description="Helical" evidence="1">
    <location>
        <begin position="124"/>
        <end position="145"/>
    </location>
</feature>
<dbReference type="Proteomes" id="UP000521199">
    <property type="component" value="Unassembled WGS sequence"/>
</dbReference>
<dbReference type="InterPro" id="IPR008537">
    <property type="entry name" value="DUF819"/>
</dbReference>
<feature type="transmembrane region" description="Helical" evidence="1">
    <location>
        <begin position="90"/>
        <end position="112"/>
    </location>
</feature>
<feature type="transmembrane region" description="Helical" evidence="1">
    <location>
        <begin position="247"/>
        <end position="267"/>
    </location>
</feature>
<feature type="transmembrane region" description="Helical" evidence="1">
    <location>
        <begin position="151"/>
        <end position="180"/>
    </location>
</feature>
<feature type="transmembrane region" description="Helical" evidence="1">
    <location>
        <begin position="361"/>
        <end position="388"/>
    </location>
</feature>
<keyword evidence="1" id="KW-0812">Transmembrane</keyword>
<dbReference type="PANTHER" id="PTHR34289:SF8">
    <property type="entry name" value="DUF819 DOMAIN-CONTAINING PROTEIN"/>
    <property type="match status" value="1"/>
</dbReference>
<keyword evidence="1" id="KW-0472">Membrane</keyword>
<dbReference type="Pfam" id="PF05684">
    <property type="entry name" value="DUF819"/>
    <property type="match status" value="1"/>
</dbReference>
<feature type="transmembrane region" description="Helical" evidence="1">
    <location>
        <begin position="29"/>
        <end position="50"/>
    </location>
</feature>
<feature type="transmembrane region" description="Helical" evidence="1">
    <location>
        <begin position="62"/>
        <end position="84"/>
    </location>
</feature>